<feature type="transmembrane region" description="Helical" evidence="5">
    <location>
        <begin position="376"/>
        <end position="399"/>
    </location>
</feature>
<keyword evidence="7" id="KW-1185">Reference proteome</keyword>
<dbReference type="STRING" id="765420.OSCT_0429"/>
<accession>E1IAS8</accession>
<dbReference type="Pfam" id="PF01943">
    <property type="entry name" value="Polysacc_synt"/>
    <property type="match status" value="1"/>
</dbReference>
<feature type="transmembrane region" description="Helical" evidence="5">
    <location>
        <begin position="159"/>
        <end position="180"/>
    </location>
</feature>
<proteinExistence type="predicted"/>
<dbReference type="HOGENOM" id="CLU_022017_6_2_0"/>
<comment type="caution">
    <text evidence="6">The sequence shown here is derived from an EMBL/GenBank/DDBJ whole genome shotgun (WGS) entry which is preliminary data.</text>
</comment>
<feature type="transmembrane region" description="Helical" evidence="5">
    <location>
        <begin position="341"/>
        <end position="364"/>
    </location>
</feature>
<dbReference type="EMBL" id="ADVR01000007">
    <property type="protein sequence ID" value="EFO81684.1"/>
    <property type="molecule type" value="Genomic_DNA"/>
</dbReference>
<dbReference type="InterPro" id="IPR052556">
    <property type="entry name" value="PolySynth_Transporter"/>
</dbReference>
<feature type="transmembrane region" description="Helical" evidence="5">
    <location>
        <begin position="120"/>
        <end position="147"/>
    </location>
</feature>
<keyword evidence="3 5" id="KW-1133">Transmembrane helix</keyword>
<feature type="transmembrane region" description="Helical" evidence="5">
    <location>
        <begin position="439"/>
        <end position="459"/>
    </location>
</feature>
<protein>
    <submittedName>
        <fullName evidence="6">Polysaccharide biosynthesis protein</fullName>
    </submittedName>
</protein>
<feature type="transmembrane region" description="Helical" evidence="5">
    <location>
        <begin position="480"/>
        <end position="497"/>
    </location>
</feature>
<sequence length="539" mass="57906">MQLQFVIGILIAVLIATGLGALLWRRFYRDDPGNAARRIFKNSAITFGLRLLVRGLDTIVLFVLVGSLAPAEVGTYSLAALLVAQYLGTFSEFGLGILLTREVARDPQAAPRLFGATLSLRLLLVLIGAVPISLVVIGAYALLAHFGLGEAITPSGQQAIWVLILTLVPSAYSGAVTALYNAAERMEVPAMIEVVTAAISFLARISVLLLGWGVLGLAWSAVAVSSLTALIFFFLQQKQFFAPSLSFERQPIMGLVPSAFPLMLNNLLSAIFFRFDLFIIRGFGGSNADTLVQQYALPYQLLNIALVLPPAVTFAVFPLLARRAAGERSAMADAQRRTLGLLLIIAFPLAMGMAVLASDLVWIFSRRNFDAYQPSVHVLAILAWFLPLSFVNGLLQYVLIALNRQTAITRAFVIGAVANLCMNLVAIPVATLVFGQPTWGLYAAAAITIISEGVLYLVFRPLLIGEGVAPQLIQLSWRPLLAALVMGGCMLGLRVPFGAPWGSLAAILIAPPSYAVMLWMVGGIGADERALVRRVMGRG</sequence>
<comment type="subcellular location">
    <subcellularLocation>
        <location evidence="1">Membrane</location>
        <topology evidence="1">Multi-pass membrane protein</topology>
    </subcellularLocation>
</comment>
<feature type="transmembrane region" description="Helical" evidence="5">
    <location>
        <begin position="192"/>
        <end position="211"/>
    </location>
</feature>
<gene>
    <name evidence="6" type="ORF">OSCT_0429</name>
</gene>
<feature type="transmembrane region" description="Helical" evidence="5">
    <location>
        <begin position="255"/>
        <end position="280"/>
    </location>
</feature>
<dbReference type="PANTHER" id="PTHR43424:SF1">
    <property type="entry name" value="LOCUS PUTATIVE PROTEIN 1-RELATED"/>
    <property type="match status" value="1"/>
</dbReference>
<evidence type="ECO:0000256" key="4">
    <source>
        <dbReference type="ARBA" id="ARBA00023136"/>
    </source>
</evidence>
<dbReference type="AlphaFoldDB" id="E1IAS8"/>
<feature type="transmembrane region" description="Helical" evidence="5">
    <location>
        <begin position="217"/>
        <end position="235"/>
    </location>
</feature>
<keyword evidence="2 5" id="KW-0812">Transmembrane</keyword>
<name>E1IAS8_9CHLR</name>
<evidence type="ECO:0000256" key="5">
    <source>
        <dbReference type="SAM" id="Phobius"/>
    </source>
</evidence>
<feature type="transmembrane region" description="Helical" evidence="5">
    <location>
        <begin position="411"/>
        <end position="433"/>
    </location>
</feature>
<evidence type="ECO:0000313" key="6">
    <source>
        <dbReference type="EMBL" id="EFO81684.1"/>
    </source>
</evidence>
<evidence type="ECO:0000256" key="3">
    <source>
        <dbReference type="ARBA" id="ARBA00022989"/>
    </source>
</evidence>
<evidence type="ECO:0000313" key="7">
    <source>
        <dbReference type="Proteomes" id="UP000054010"/>
    </source>
</evidence>
<dbReference type="eggNOG" id="COG2244">
    <property type="taxonomic scope" value="Bacteria"/>
</dbReference>
<dbReference type="GO" id="GO:0016020">
    <property type="term" value="C:membrane"/>
    <property type="evidence" value="ECO:0007669"/>
    <property type="project" value="UniProtKB-SubCell"/>
</dbReference>
<feature type="transmembrane region" description="Helical" evidence="5">
    <location>
        <begin position="300"/>
        <end position="320"/>
    </location>
</feature>
<dbReference type="PANTHER" id="PTHR43424">
    <property type="entry name" value="LOCUS PUTATIVE PROTEIN 1-RELATED"/>
    <property type="match status" value="1"/>
</dbReference>
<dbReference type="Proteomes" id="UP000054010">
    <property type="component" value="Unassembled WGS sequence"/>
</dbReference>
<feature type="transmembrane region" description="Helical" evidence="5">
    <location>
        <begin position="75"/>
        <end position="99"/>
    </location>
</feature>
<dbReference type="InterPro" id="IPR002797">
    <property type="entry name" value="Polysacc_synth"/>
</dbReference>
<feature type="transmembrane region" description="Helical" evidence="5">
    <location>
        <begin position="6"/>
        <end position="24"/>
    </location>
</feature>
<keyword evidence="4 5" id="KW-0472">Membrane</keyword>
<organism evidence="6 7">
    <name type="scientific">Oscillochloris trichoides DG-6</name>
    <dbReference type="NCBI Taxonomy" id="765420"/>
    <lineage>
        <taxon>Bacteria</taxon>
        <taxon>Bacillati</taxon>
        <taxon>Chloroflexota</taxon>
        <taxon>Chloroflexia</taxon>
        <taxon>Chloroflexales</taxon>
        <taxon>Chloroflexineae</taxon>
        <taxon>Oscillochloridaceae</taxon>
        <taxon>Oscillochloris</taxon>
    </lineage>
</organism>
<feature type="transmembrane region" description="Helical" evidence="5">
    <location>
        <begin position="503"/>
        <end position="526"/>
    </location>
</feature>
<evidence type="ECO:0000256" key="2">
    <source>
        <dbReference type="ARBA" id="ARBA00022692"/>
    </source>
</evidence>
<reference evidence="6 7" key="1">
    <citation type="journal article" date="2011" name="J. Bacteriol.">
        <title>Draft genome sequence of the anoxygenic filamentous phototrophic bacterium Oscillochloris trichoides subsp. DG-6.</title>
        <authorList>
            <person name="Kuznetsov B.B."/>
            <person name="Ivanovsky R.N."/>
            <person name="Keppen O.I."/>
            <person name="Sukhacheva M.V."/>
            <person name="Bumazhkin B.K."/>
            <person name="Patutina E.O."/>
            <person name="Beletsky A.V."/>
            <person name="Mardanov A.V."/>
            <person name="Baslerov R.V."/>
            <person name="Panteleeva A.N."/>
            <person name="Kolganova T.V."/>
            <person name="Ravin N.V."/>
            <person name="Skryabin K.G."/>
        </authorList>
    </citation>
    <scope>NUCLEOTIDE SEQUENCE [LARGE SCALE GENOMIC DNA]</scope>
    <source>
        <strain evidence="6 7">DG-6</strain>
    </source>
</reference>
<feature type="transmembrane region" description="Helical" evidence="5">
    <location>
        <begin position="45"/>
        <end position="69"/>
    </location>
</feature>
<evidence type="ECO:0000256" key="1">
    <source>
        <dbReference type="ARBA" id="ARBA00004141"/>
    </source>
</evidence>
<dbReference type="OrthoDB" id="151392at2"/>